<name>A0A2B4T009_STYPI</name>
<dbReference type="Pfam" id="PF00078">
    <property type="entry name" value="RVT_1"/>
    <property type="match status" value="1"/>
</dbReference>
<proteinExistence type="predicted"/>
<dbReference type="PROSITE" id="PS50878">
    <property type="entry name" value="RT_POL"/>
    <property type="match status" value="1"/>
</dbReference>
<dbReference type="Gene3D" id="3.10.10.10">
    <property type="entry name" value="HIV Type 1 Reverse Transcriptase, subunit A, domain 1"/>
    <property type="match status" value="1"/>
</dbReference>
<dbReference type="InterPro" id="IPR043502">
    <property type="entry name" value="DNA/RNA_pol_sf"/>
</dbReference>
<dbReference type="InterPro" id="IPR000477">
    <property type="entry name" value="RT_dom"/>
</dbReference>
<evidence type="ECO:0000313" key="2">
    <source>
        <dbReference type="EMBL" id="PFX34152.1"/>
    </source>
</evidence>
<evidence type="ECO:0000313" key="3">
    <source>
        <dbReference type="Proteomes" id="UP000225706"/>
    </source>
</evidence>
<protein>
    <submittedName>
        <fullName evidence="2">Pol polyprotein</fullName>
    </submittedName>
</protein>
<dbReference type="InterPro" id="IPR052055">
    <property type="entry name" value="Hepadnavirus_pol/RT"/>
</dbReference>
<dbReference type="EMBL" id="LSMT01000006">
    <property type="protein sequence ID" value="PFX34152.1"/>
    <property type="molecule type" value="Genomic_DNA"/>
</dbReference>
<feature type="domain" description="Reverse transcriptase" evidence="1">
    <location>
        <begin position="222"/>
        <end position="414"/>
    </location>
</feature>
<dbReference type="Gene3D" id="3.30.70.270">
    <property type="match status" value="1"/>
</dbReference>
<evidence type="ECO:0000259" key="1">
    <source>
        <dbReference type="PROSITE" id="PS50878"/>
    </source>
</evidence>
<dbReference type="Proteomes" id="UP000225706">
    <property type="component" value="Unassembled WGS sequence"/>
</dbReference>
<accession>A0A2B4T009</accession>
<keyword evidence="3" id="KW-1185">Reference proteome</keyword>
<dbReference type="AlphaFoldDB" id="A0A2B4T009"/>
<dbReference type="PANTHER" id="PTHR33050">
    <property type="entry name" value="REVERSE TRANSCRIPTASE DOMAIN-CONTAINING PROTEIN"/>
    <property type="match status" value="1"/>
</dbReference>
<dbReference type="PANTHER" id="PTHR33050:SF7">
    <property type="entry name" value="RIBONUCLEASE H"/>
    <property type="match status" value="1"/>
</dbReference>
<sequence>MTSFDFKKWCSDNGLKEGTTEISKNNHLDSQDTLKLVHAEDIGALDLTLGQRKLFKQALNLLNGNDQDHKTEVKHSSESTPVTTKSLANDIGLEDLLKKIGGISMDDPLLTLGATEQPLSVPLERVDNNPQVFLGTQHQAQSKKEGQSAADLSSLNNKIDAWKEHLTDDIDRDYLLKGLTDGFRIISPDSELRHAEMTNYKSATGHDIRAKVEKALRDEILHGNYIITTEKPIIVSALGAIQKPDSDNVRLIHDCSRPLNRNVNSYTDIQHHYSYVTVDKAVSLIKCNAYLAKTDLKSAYRHVPIHTSNYTATGLAWHFSGDNSLTYLYDCKLPFGAAKSPEIFHRLTQAITRMMERRGITVLAYFDDFLIITDTKVVCEQAYEELIKLLGELGLRINWDKAVVSCQRLPFLGI</sequence>
<gene>
    <name evidence="2" type="primary">pol</name>
    <name evidence="2" type="ORF">AWC38_SpisGene931</name>
</gene>
<dbReference type="InterPro" id="IPR043128">
    <property type="entry name" value="Rev_trsase/Diguanyl_cyclase"/>
</dbReference>
<reference evidence="3" key="1">
    <citation type="journal article" date="2017" name="bioRxiv">
        <title>Comparative analysis of the genomes of Stylophora pistillata and Acropora digitifera provides evidence for extensive differences between species of corals.</title>
        <authorList>
            <person name="Voolstra C.R."/>
            <person name="Li Y."/>
            <person name="Liew Y.J."/>
            <person name="Baumgarten S."/>
            <person name="Zoccola D."/>
            <person name="Flot J.-F."/>
            <person name="Tambutte S."/>
            <person name="Allemand D."/>
            <person name="Aranda M."/>
        </authorList>
    </citation>
    <scope>NUCLEOTIDE SEQUENCE [LARGE SCALE GENOMIC DNA]</scope>
</reference>
<comment type="caution">
    <text evidence="2">The sequence shown here is derived from an EMBL/GenBank/DDBJ whole genome shotgun (WGS) entry which is preliminary data.</text>
</comment>
<dbReference type="SUPFAM" id="SSF56672">
    <property type="entry name" value="DNA/RNA polymerases"/>
    <property type="match status" value="1"/>
</dbReference>
<dbReference type="OrthoDB" id="6019648at2759"/>
<organism evidence="2 3">
    <name type="scientific">Stylophora pistillata</name>
    <name type="common">Smooth cauliflower coral</name>
    <dbReference type="NCBI Taxonomy" id="50429"/>
    <lineage>
        <taxon>Eukaryota</taxon>
        <taxon>Metazoa</taxon>
        <taxon>Cnidaria</taxon>
        <taxon>Anthozoa</taxon>
        <taxon>Hexacorallia</taxon>
        <taxon>Scleractinia</taxon>
        <taxon>Astrocoeniina</taxon>
        <taxon>Pocilloporidae</taxon>
        <taxon>Stylophora</taxon>
    </lineage>
</organism>